<evidence type="ECO:0000313" key="1">
    <source>
        <dbReference type="EMBL" id="SDQ07103.1"/>
    </source>
</evidence>
<dbReference type="AlphaFoldDB" id="A0A1H0XW41"/>
<evidence type="ECO:0000313" key="2">
    <source>
        <dbReference type="Proteomes" id="UP000199444"/>
    </source>
</evidence>
<name>A0A1H0XW41_9BACI</name>
<protein>
    <submittedName>
        <fullName evidence="1">Uncharacterized protein</fullName>
    </submittedName>
</protein>
<keyword evidence="2" id="KW-1185">Reference proteome</keyword>
<gene>
    <name evidence="1" type="ORF">SAMN05216231_0250</name>
</gene>
<dbReference type="STRING" id="553311.SAMN05216231_0250"/>
<dbReference type="Proteomes" id="UP000199444">
    <property type="component" value="Unassembled WGS sequence"/>
</dbReference>
<proteinExistence type="predicted"/>
<organism evidence="1 2">
    <name type="scientific">Virgibacillus salinus</name>
    <dbReference type="NCBI Taxonomy" id="553311"/>
    <lineage>
        <taxon>Bacteria</taxon>
        <taxon>Bacillati</taxon>
        <taxon>Bacillota</taxon>
        <taxon>Bacilli</taxon>
        <taxon>Bacillales</taxon>
        <taxon>Bacillaceae</taxon>
        <taxon>Virgibacillus</taxon>
    </lineage>
</organism>
<sequence>MNFSGKRRILLPVIIVLVIAGLADIKYKGLLFRLLLGNHLLKGCSIKFNKENYFNYIAV</sequence>
<dbReference type="RefSeq" id="WP_092491146.1">
    <property type="nucleotide sequence ID" value="NZ_FNKD01000001.1"/>
</dbReference>
<reference evidence="1 2" key="1">
    <citation type="submission" date="2016-10" db="EMBL/GenBank/DDBJ databases">
        <authorList>
            <person name="de Groot N.N."/>
        </authorList>
    </citation>
    <scope>NUCLEOTIDE SEQUENCE [LARGE SCALE GENOMIC DNA]</scope>
    <source>
        <strain evidence="1 2">CGMCC 1.10449</strain>
    </source>
</reference>
<dbReference type="EMBL" id="FNKD01000001">
    <property type="protein sequence ID" value="SDQ07103.1"/>
    <property type="molecule type" value="Genomic_DNA"/>
</dbReference>
<accession>A0A1H0XW41</accession>